<gene>
    <name evidence="1" type="ORF">IC234_10785</name>
</gene>
<dbReference type="EMBL" id="JACXAC010000003">
    <property type="protein sequence ID" value="MBD2722609.1"/>
    <property type="molecule type" value="Genomic_DNA"/>
</dbReference>
<sequence>MSDINQQRAALHQRGLSTMADLVNLLRPLLLSASKLTPRKARQPLDGSQLRSHFGGKPYFERGETWPTTKTGQPLDFIMQVVASEGAGLPAGVALLQLFYSWEAFPWDTEAEGWLVKTYGSVSPEQAQLIERPTSLDKPIFCDIIFTPIQSLPDWGGLNELPAGADATILAEMLNAEDPWDAYDEAVTQLLGESDYQSIIGVYPRWLQGAENPVDANGQNLPLLFQLDSEDKAGIMWGDTGLVYVFHDPQRPGHFTFDLQCL</sequence>
<organism evidence="1 2">
    <name type="scientific">Hymenobacter armeniacus</name>
    <dbReference type="NCBI Taxonomy" id="2771358"/>
    <lineage>
        <taxon>Bacteria</taxon>
        <taxon>Pseudomonadati</taxon>
        <taxon>Bacteroidota</taxon>
        <taxon>Cytophagia</taxon>
        <taxon>Cytophagales</taxon>
        <taxon>Hymenobacteraceae</taxon>
        <taxon>Hymenobacter</taxon>
    </lineage>
</organism>
<dbReference type="PANTHER" id="PTHR36436">
    <property type="entry name" value="SLL5081 PROTEIN"/>
    <property type="match status" value="1"/>
</dbReference>
<reference evidence="1 2" key="1">
    <citation type="submission" date="2020-09" db="EMBL/GenBank/DDBJ databases">
        <authorList>
            <person name="Kim M.K."/>
        </authorList>
    </citation>
    <scope>NUCLEOTIDE SEQUENCE [LARGE SCALE GENOMIC DNA]</scope>
    <source>
        <strain evidence="1 2">BT189</strain>
    </source>
</reference>
<accession>A0ABR8JXF0</accession>
<proteinExistence type="predicted"/>
<dbReference type="InterPro" id="IPR035948">
    <property type="entry name" value="YwqG-like_sf"/>
</dbReference>
<dbReference type="Gene3D" id="2.30.320.10">
    <property type="entry name" value="YwqG-like"/>
    <property type="match status" value="1"/>
</dbReference>
<evidence type="ECO:0000313" key="2">
    <source>
        <dbReference type="Proteomes" id="UP000606003"/>
    </source>
</evidence>
<keyword evidence="2" id="KW-1185">Reference proteome</keyword>
<dbReference type="Proteomes" id="UP000606003">
    <property type="component" value="Unassembled WGS sequence"/>
</dbReference>
<dbReference type="Pfam" id="PF09234">
    <property type="entry name" value="DUF1963"/>
    <property type="match status" value="1"/>
</dbReference>
<name>A0ABR8JXF0_9BACT</name>
<comment type="caution">
    <text evidence="1">The sequence shown here is derived from an EMBL/GenBank/DDBJ whole genome shotgun (WGS) entry which is preliminary data.</text>
</comment>
<dbReference type="PANTHER" id="PTHR36436:SF6">
    <property type="entry name" value="SLL5081 PROTEIN"/>
    <property type="match status" value="1"/>
</dbReference>
<dbReference type="SUPFAM" id="SSF103032">
    <property type="entry name" value="Hypothetical protein YwqG"/>
    <property type="match status" value="1"/>
</dbReference>
<protein>
    <submittedName>
        <fullName evidence="1">DUF1963 domain-containing protein</fullName>
    </submittedName>
</protein>
<dbReference type="InterPro" id="IPR015315">
    <property type="entry name" value="DUF1963"/>
</dbReference>
<dbReference type="RefSeq" id="WP_190924357.1">
    <property type="nucleotide sequence ID" value="NZ_JACXAC010000003.1"/>
</dbReference>
<evidence type="ECO:0000313" key="1">
    <source>
        <dbReference type="EMBL" id="MBD2722609.1"/>
    </source>
</evidence>